<evidence type="ECO:0000313" key="2">
    <source>
        <dbReference type="EMBL" id="KAJ3594853.1"/>
    </source>
</evidence>
<proteinExistence type="predicted"/>
<dbReference type="AlphaFoldDB" id="A0A9Q0IED4"/>
<name>A0A9Q0IED4_9TELE</name>
<accession>A0A9Q0IED4</accession>
<protein>
    <submittedName>
        <fullName evidence="2">Uncharacterized protein</fullName>
    </submittedName>
</protein>
<evidence type="ECO:0000256" key="1">
    <source>
        <dbReference type="SAM" id="MobiDB-lite"/>
    </source>
</evidence>
<dbReference type="Proteomes" id="UP001148018">
    <property type="component" value="Unassembled WGS sequence"/>
</dbReference>
<gene>
    <name evidence="2" type="ORF">NHX12_004158</name>
</gene>
<organism evidence="2 3">
    <name type="scientific">Muraenolepis orangiensis</name>
    <name type="common">Patagonian moray cod</name>
    <dbReference type="NCBI Taxonomy" id="630683"/>
    <lineage>
        <taxon>Eukaryota</taxon>
        <taxon>Metazoa</taxon>
        <taxon>Chordata</taxon>
        <taxon>Craniata</taxon>
        <taxon>Vertebrata</taxon>
        <taxon>Euteleostomi</taxon>
        <taxon>Actinopterygii</taxon>
        <taxon>Neopterygii</taxon>
        <taxon>Teleostei</taxon>
        <taxon>Neoteleostei</taxon>
        <taxon>Acanthomorphata</taxon>
        <taxon>Zeiogadaria</taxon>
        <taxon>Gadariae</taxon>
        <taxon>Gadiformes</taxon>
        <taxon>Muraenolepidoidei</taxon>
        <taxon>Muraenolepididae</taxon>
        <taxon>Muraenolepis</taxon>
    </lineage>
</organism>
<sequence>MNMTHRETHRSKITVVWQTKQVVRPSVGGGGGGDGGGGGGGGGGESETCEGDGARGLRDHRVGGVRYEWANQEQG</sequence>
<comment type="caution">
    <text evidence="2">The sequence shown here is derived from an EMBL/GenBank/DDBJ whole genome shotgun (WGS) entry which is preliminary data.</text>
</comment>
<reference evidence="2" key="1">
    <citation type="submission" date="2022-07" db="EMBL/GenBank/DDBJ databases">
        <title>Chromosome-level genome of Muraenolepis orangiensis.</title>
        <authorList>
            <person name="Kim J."/>
        </authorList>
    </citation>
    <scope>NUCLEOTIDE SEQUENCE</scope>
    <source>
        <strain evidence="2">KU_S4_2022</strain>
        <tissue evidence="2">Muscle</tissue>
    </source>
</reference>
<feature type="non-terminal residue" evidence="2">
    <location>
        <position position="1"/>
    </location>
</feature>
<feature type="compositionally biased region" description="Gly residues" evidence="1">
    <location>
        <begin position="27"/>
        <end position="45"/>
    </location>
</feature>
<feature type="region of interest" description="Disordered" evidence="1">
    <location>
        <begin position="23"/>
        <end position="59"/>
    </location>
</feature>
<keyword evidence="3" id="KW-1185">Reference proteome</keyword>
<dbReference type="EMBL" id="JANIIK010000111">
    <property type="protein sequence ID" value="KAJ3594853.1"/>
    <property type="molecule type" value="Genomic_DNA"/>
</dbReference>
<evidence type="ECO:0000313" key="3">
    <source>
        <dbReference type="Proteomes" id="UP001148018"/>
    </source>
</evidence>